<dbReference type="CDD" id="cd07012">
    <property type="entry name" value="PBP2_Bug_TTT"/>
    <property type="match status" value="1"/>
</dbReference>
<dbReference type="AlphaFoldDB" id="A0A1H3RWU7"/>
<dbReference type="SUPFAM" id="SSF53850">
    <property type="entry name" value="Periplasmic binding protein-like II"/>
    <property type="match status" value="1"/>
</dbReference>
<dbReference type="Gene3D" id="3.40.190.150">
    <property type="entry name" value="Bordetella uptake gene, domain 1"/>
    <property type="match status" value="1"/>
</dbReference>
<reference evidence="4 5" key="1">
    <citation type="submission" date="2016-10" db="EMBL/GenBank/DDBJ databases">
        <authorList>
            <person name="de Groot N.N."/>
        </authorList>
    </citation>
    <scope>NUCLEOTIDE SEQUENCE [LARGE SCALE GENOMIC DNA]</scope>
    <source>
        <strain evidence="4 5">LMG 24775</strain>
    </source>
</reference>
<evidence type="ECO:0000256" key="3">
    <source>
        <dbReference type="SAM" id="SignalP"/>
    </source>
</evidence>
<evidence type="ECO:0000313" key="5">
    <source>
        <dbReference type="Proteomes" id="UP000183417"/>
    </source>
</evidence>
<organism evidence="4 5">
    <name type="scientific">Delftia lacustris</name>
    <dbReference type="NCBI Taxonomy" id="558537"/>
    <lineage>
        <taxon>Bacteria</taxon>
        <taxon>Pseudomonadati</taxon>
        <taxon>Pseudomonadota</taxon>
        <taxon>Betaproteobacteria</taxon>
        <taxon>Burkholderiales</taxon>
        <taxon>Comamonadaceae</taxon>
        <taxon>Delftia</taxon>
    </lineage>
</organism>
<sequence length="334" mass="35627">MTPDFHEKPFRRALLVASALLCAAGQVQAQSHVPYPSKPIRFVVPFAAGGALDYVARVLGAEITRQSRAQVIVDNRPGASGILAAENVRGSAPDGYSVLITNMESHVNNLGLFKSLPYDPVRDFQPVGLIASAAAILVGNAAMPPSSLAQFVAYARADKGGVSFGTWGNGTYSHIAIATLGRIDRFAVVTVPYKGESPVVQDLLGGNLSFAMASVLVAKAQTDKGAMKAYAVNGDRRLALMPTVPTFKELGYTDPVLNMRPWFAAYAPAGTPKAVVERINTLLRDALRDPSVASSLSDKGFEPIGSSPAEHQRELARQIQTFTKVMHDIGIRPE</sequence>
<dbReference type="PANTHER" id="PTHR42928:SF5">
    <property type="entry name" value="BLR1237 PROTEIN"/>
    <property type="match status" value="1"/>
</dbReference>
<dbReference type="Proteomes" id="UP000183417">
    <property type="component" value="Unassembled WGS sequence"/>
</dbReference>
<feature type="region of interest" description="Disordered" evidence="2">
    <location>
        <begin position="293"/>
        <end position="313"/>
    </location>
</feature>
<evidence type="ECO:0000256" key="2">
    <source>
        <dbReference type="SAM" id="MobiDB-lite"/>
    </source>
</evidence>
<feature type="chain" id="PRO_5010172590" evidence="3">
    <location>
        <begin position="30"/>
        <end position="334"/>
    </location>
</feature>
<dbReference type="InterPro" id="IPR005064">
    <property type="entry name" value="BUG"/>
</dbReference>
<dbReference type="PANTHER" id="PTHR42928">
    <property type="entry name" value="TRICARBOXYLATE-BINDING PROTEIN"/>
    <property type="match status" value="1"/>
</dbReference>
<keyword evidence="3" id="KW-0732">Signal</keyword>
<dbReference type="PIRSF" id="PIRSF017082">
    <property type="entry name" value="YflP"/>
    <property type="match status" value="1"/>
</dbReference>
<accession>A0A1H3RWU7</accession>
<dbReference type="InterPro" id="IPR042100">
    <property type="entry name" value="Bug_dom1"/>
</dbReference>
<comment type="similarity">
    <text evidence="1">Belongs to the UPF0065 (bug) family.</text>
</comment>
<keyword evidence="4" id="KW-0675">Receptor</keyword>
<dbReference type="Pfam" id="PF03401">
    <property type="entry name" value="TctC"/>
    <property type="match status" value="1"/>
</dbReference>
<gene>
    <name evidence="4" type="ORF">SAMN05421547_11719</name>
</gene>
<feature type="signal peptide" evidence="3">
    <location>
        <begin position="1"/>
        <end position="29"/>
    </location>
</feature>
<dbReference type="Gene3D" id="3.40.190.10">
    <property type="entry name" value="Periplasmic binding protein-like II"/>
    <property type="match status" value="1"/>
</dbReference>
<dbReference type="EMBL" id="FNPE01000017">
    <property type="protein sequence ID" value="SDZ29788.1"/>
    <property type="molecule type" value="Genomic_DNA"/>
</dbReference>
<name>A0A1H3RWU7_9BURK</name>
<dbReference type="GeneID" id="94693948"/>
<dbReference type="RefSeq" id="WP_047325751.1">
    <property type="nucleotide sequence ID" value="NZ_CP141274.1"/>
</dbReference>
<evidence type="ECO:0000313" key="4">
    <source>
        <dbReference type="EMBL" id="SDZ29788.1"/>
    </source>
</evidence>
<protein>
    <submittedName>
        <fullName evidence="4">Tripartite-type tricarboxylate transporter, receptor component TctC</fullName>
    </submittedName>
</protein>
<evidence type="ECO:0000256" key="1">
    <source>
        <dbReference type="ARBA" id="ARBA00006987"/>
    </source>
</evidence>
<proteinExistence type="inferred from homology"/>